<dbReference type="InterPro" id="IPR008482">
    <property type="entry name" value="DUF763"/>
</dbReference>
<dbReference type="PANTHER" id="PTHR38597">
    <property type="entry name" value="BLL3834 PROTEIN"/>
    <property type="match status" value="1"/>
</dbReference>
<comment type="caution">
    <text evidence="1">The sequence shown here is derived from an EMBL/GenBank/DDBJ whole genome shotgun (WGS) entry which is preliminary data.</text>
</comment>
<dbReference type="Pfam" id="PF05559">
    <property type="entry name" value="DUF763"/>
    <property type="match status" value="1"/>
</dbReference>
<organism evidence="1">
    <name type="scientific">candidate division WOR-3 bacterium</name>
    <dbReference type="NCBI Taxonomy" id="2052148"/>
    <lineage>
        <taxon>Bacteria</taxon>
        <taxon>Bacteria division WOR-3</taxon>
    </lineage>
</organism>
<evidence type="ECO:0000313" key="1">
    <source>
        <dbReference type="EMBL" id="HGU47519.1"/>
    </source>
</evidence>
<accession>A0A7C4S2X2</accession>
<dbReference type="EMBL" id="DSZH01000140">
    <property type="protein sequence ID" value="HGU47519.1"/>
    <property type="molecule type" value="Genomic_DNA"/>
</dbReference>
<protein>
    <submittedName>
        <fullName evidence="1">DUF763 domain-containing protein</fullName>
    </submittedName>
</protein>
<proteinExistence type="predicted"/>
<name>A0A7C4S2X2_UNCW3</name>
<dbReference type="AlphaFoldDB" id="A0A7C4S2X2"/>
<gene>
    <name evidence="1" type="ORF">ENT60_03010</name>
</gene>
<dbReference type="PANTHER" id="PTHR38597:SF1">
    <property type="entry name" value="BLL3834 PROTEIN"/>
    <property type="match status" value="1"/>
</dbReference>
<sequence length="353" mass="40240">MPRICELPLHYGEAPRWLFSLLVRLGSKIIELFLMEKEPSFLLEKLSDPFWFQALGCVLGFDWHSSGLTTTVCAALKQAVRELNIKEIIIAGGKGKTALNTPNELDEIGNKLGIDTSPLIFASKTTAKIDSIALQDGYSLYHHTIFATKDGEWVVIQQGMNPNTSLARRYHWHSKELKSYVCEPHKAVVSLKSHKKVLNLVAYENENIRKTVTEIAQRQPEKNIKDLSYVLSLKLPREHPVIIEDFSLERLHKKLKKIYEEKPKDFLSLISLEGIGEKTIRALTLISHLVYNENISFRDVRIFSYAHGGKDGHPYPIVRKDYELTINLLEKAIKESKIGREEKISALKRLSAI</sequence>
<reference evidence="1" key="1">
    <citation type="journal article" date="2020" name="mSystems">
        <title>Genome- and Community-Level Interaction Insights into Carbon Utilization and Element Cycling Functions of Hydrothermarchaeota in Hydrothermal Sediment.</title>
        <authorList>
            <person name="Zhou Z."/>
            <person name="Liu Y."/>
            <person name="Xu W."/>
            <person name="Pan J."/>
            <person name="Luo Z.H."/>
            <person name="Li M."/>
        </authorList>
    </citation>
    <scope>NUCLEOTIDE SEQUENCE [LARGE SCALE GENOMIC DNA]</scope>
    <source>
        <strain evidence="1">SpSt-594</strain>
    </source>
</reference>